<protein>
    <submittedName>
        <fullName evidence="8">Uncharacterized protein</fullName>
    </submittedName>
</protein>
<dbReference type="GO" id="GO:0022857">
    <property type="term" value="F:transmembrane transporter activity"/>
    <property type="evidence" value="ECO:0000318"/>
    <property type="project" value="GO_Central"/>
</dbReference>
<evidence type="ECO:0000256" key="6">
    <source>
        <dbReference type="ARBA" id="ARBA00023136"/>
    </source>
</evidence>
<dbReference type="PhylomeDB" id="A7TD11"/>
<keyword evidence="9" id="KW-1185">Reference proteome</keyword>
<accession>A7TD11</accession>
<name>A7TD11_NEMVE</name>
<evidence type="ECO:0000256" key="2">
    <source>
        <dbReference type="ARBA" id="ARBA00022448"/>
    </source>
</evidence>
<dbReference type="EMBL" id="DS477088">
    <property type="protein sequence ID" value="EDO26046.1"/>
    <property type="molecule type" value="Genomic_DNA"/>
</dbReference>
<dbReference type="InterPro" id="IPR000060">
    <property type="entry name" value="BCCT_transptr"/>
</dbReference>
<keyword evidence="6 7" id="KW-0472">Membrane</keyword>
<evidence type="ECO:0000256" key="1">
    <source>
        <dbReference type="ARBA" id="ARBA00004651"/>
    </source>
</evidence>
<dbReference type="InParanoid" id="A7TD11"/>
<dbReference type="InterPro" id="IPR018093">
    <property type="entry name" value="BCCT_CS"/>
</dbReference>
<dbReference type="GO" id="GO:0005886">
    <property type="term" value="C:plasma membrane"/>
    <property type="evidence" value="ECO:0000318"/>
    <property type="project" value="GO_Central"/>
</dbReference>
<feature type="transmembrane region" description="Helical" evidence="7">
    <location>
        <begin position="65"/>
        <end position="89"/>
    </location>
</feature>
<sequence>YSDNQRAQDAINVTLFHWGIHGWIVYTMIGLLLGFLSYRYNMPMTMRTCFYPLLGDKIYGTFGDLIDILSVVCTMFGVCTSLGAGAIQLNDGLNRLNSDIPKSATSQVAIIWVITAVATASVISGIKIGIRRLSEICFSLGMFIFFIIFFYDDTWFLLNAFVQSIGYYLQWIVQIGFHTDAFAQLGNAPDGKQAPSWMNDWTIFYWGWWIAWAPFVGVFIARISPMQMEYQVTGNPEAKPRNDAEFGVNNYAMDKVEDKKEVEATRNPNKELDHYF</sequence>
<dbReference type="PROSITE" id="PS01303">
    <property type="entry name" value="BCCT"/>
    <property type="match status" value="1"/>
</dbReference>
<dbReference type="PANTHER" id="PTHR30047:SF7">
    <property type="entry name" value="HIGH-AFFINITY CHOLINE TRANSPORT PROTEIN"/>
    <property type="match status" value="1"/>
</dbReference>
<evidence type="ECO:0000256" key="3">
    <source>
        <dbReference type="ARBA" id="ARBA00022475"/>
    </source>
</evidence>
<keyword evidence="5 7" id="KW-1133">Transmembrane helix</keyword>
<organism evidence="8 9">
    <name type="scientific">Nematostella vectensis</name>
    <name type="common">Starlet sea anemone</name>
    <dbReference type="NCBI Taxonomy" id="45351"/>
    <lineage>
        <taxon>Eukaryota</taxon>
        <taxon>Metazoa</taxon>
        <taxon>Cnidaria</taxon>
        <taxon>Anthozoa</taxon>
        <taxon>Hexacorallia</taxon>
        <taxon>Actiniaria</taxon>
        <taxon>Edwardsiidae</taxon>
        <taxon>Nematostella</taxon>
    </lineage>
</organism>
<evidence type="ECO:0000313" key="9">
    <source>
        <dbReference type="Proteomes" id="UP000001593"/>
    </source>
</evidence>
<dbReference type="eggNOG" id="ENOG502QRGP">
    <property type="taxonomic scope" value="Eukaryota"/>
</dbReference>
<proteinExistence type="predicted"/>
<keyword evidence="2" id="KW-0813">Transport</keyword>
<feature type="transmembrane region" description="Helical" evidence="7">
    <location>
        <begin position="109"/>
        <end position="126"/>
    </location>
</feature>
<reference evidence="8 9" key="1">
    <citation type="journal article" date="2007" name="Science">
        <title>Sea anemone genome reveals ancestral eumetazoan gene repertoire and genomic organization.</title>
        <authorList>
            <person name="Putnam N.H."/>
            <person name="Srivastava M."/>
            <person name="Hellsten U."/>
            <person name="Dirks B."/>
            <person name="Chapman J."/>
            <person name="Salamov A."/>
            <person name="Terry A."/>
            <person name="Shapiro H."/>
            <person name="Lindquist E."/>
            <person name="Kapitonov V.V."/>
            <person name="Jurka J."/>
            <person name="Genikhovich G."/>
            <person name="Grigoriev I.V."/>
            <person name="Lucas S.M."/>
            <person name="Steele R.E."/>
            <person name="Finnerty J.R."/>
            <person name="Technau U."/>
            <person name="Martindale M.Q."/>
            <person name="Rokhsar D.S."/>
        </authorList>
    </citation>
    <scope>NUCLEOTIDE SEQUENCE [LARGE SCALE GENOMIC DNA]</scope>
    <source>
        <strain evidence="9">CH2 X CH6</strain>
    </source>
</reference>
<feature type="transmembrane region" description="Helical" evidence="7">
    <location>
        <begin position="133"/>
        <end position="151"/>
    </location>
</feature>
<dbReference type="PANTHER" id="PTHR30047">
    <property type="entry name" value="HIGH-AFFINITY CHOLINE TRANSPORT PROTEIN-RELATED"/>
    <property type="match status" value="1"/>
</dbReference>
<gene>
    <name evidence="8" type="ORF">NEMVEDRAFT_v1g225467</name>
</gene>
<evidence type="ECO:0000256" key="5">
    <source>
        <dbReference type="ARBA" id="ARBA00022989"/>
    </source>
</evidence>
<evidence type="ECO:0000313" key="8">
    <source>
        <dbReference type="EMBL" id="EDO26046.1"/>
    </source>
</evidence>
<dbReference type="Pfam" id="PF02028">
    <property type="entry name" value="BCCT"/>
    <property type="match status" value="1"/>
</dbReference>
<comment type="subcellular location">
    <subcellularLocation>
        <location evidence="1">Cell membrane</location>
        <topology evidence="1">Multi-pass membrane protein</topology>
    </subcellularLocation>
</comment>
<dbReference type="AlphaFoldDB" id="A7TD11"/>
<dbReference type="Proteomes" id="UP000001593">
    <property type="component" value="Unassembled WGS sequence"/>
</dbReference>
<feature type="transmembrane region" description="Helical" evidence="7">
    <location>
        <begin position="203"/>
        <end position="221"/>
    </location>
</feature>
<feature type="transmembrane region" description="Helical" evidence="7">
    <location>
        <begin position="20"/>
        <end position="38"/>
    </location>
</feature>
<keyword evidence="3" id="KW-1003">Cell membrane</keyword>
<dbReference type="HOGENOM" id="CLU_1010376_0_0_1"/>
<keyword evidence="4 7" id="KW-0812">Transmembrane</keyword>
<evidence type="ECO:0000256" key="4">
    <source>
        <dbReference type="ARBA" id="ARBA00022692"/>
    </source>
</evidence>
<evidence type="ECO:0000256" key="7">
    <source>
        <dbReference type="SAM" id="Phobius"/>
    </source>
</evidence>
<feature type="non-terminal residue" evidence="8">
    <location>
        <position position="276"/>
    </location>
</feature>